<feature type="binding site" evidence="10">
    <location>
        <begin position="11"/>
        <end position="16"/>
    </location>
    <ligand>
        <name>FAD</name>
        <dbReference type="ChEBI" id="CHEBI:57692"/>
    </ligand>
</feature>
<keyword evidence="8 10" id="KW-0521">NADP</keyword>
<evidence type="ECO:0000259" key="11">
    <source>
        <dbReference type="Pfam" id="PF01134"/>
    </source>
</evidence>
<dbReference type="PANTHER" id="PTHR11806:SF2">
    <property type="entry name" value="METHYLENETETRAHYDROFOLATE--TRNA-(URACIL-5-)-METHYLTRANSFERASE TRMFO"/>
    <property type="match status" value="1"/>
</dbReference>
<dbReference type="EMBL" id="LSFI01000027">
    <property type="protein sequence ID" value="OAG27516.1"/>
    <property type="molecule type" value="Genomic_DNA"/>
</dbReference>
<keyword evidence="9 10" id="KW-0520">NAD</keyword>
<evidence type="ECO:0000256" key="1">
    <source>
        <dbReference type="ARBA" id="ARBA00001974"/>
    </source>
</evidence>
<dbReference type="RefSeq" id="WP_068542121.1">
    <property type="nucleotide sequence ID" value="NZ_LSFI01000027.1"/>
</dbReference>
<dbReference type="GO" id="GO:0002098">
    <property type="term" value="P:tRNA wobble uridine modification"/>
    <property type="evidence" value="ECO:0007669"/>
    <property type="project" value="TreeGrafter"/>
</dbReference>
<evidence type="ECO:0000256" key="8">
    <source>
        <dbReference type="ARBA" id="ARBA00022857"/>
    </source>
</evidence>
<comment type="catalytic activity">
    <reaction evidence="10">
        <text>uridine(54) in tRNA + (6R)-5,10-methylene-5,6,7,8-tetrahydrofolate + NADH + H(+) = 5-methyluridine(54) in tRNA + (6S)-5,6,7,8-tetrahydrofolate + NAD(+)</text>
        <dbReference type="Rhea" id="RHEA:16873"/>
        <dbReference type="Rhea" id="RHEA-COMP:10167"/>
        <dbReference type="Rhea" id="RHEA-COMP:10193"/>
        <dbReference type="ChEBI" id="CHEBI:15378"/>
        <dbReference type="ChEBI" id="CHEBI:15636"/>
        <dbReference type="ChEBI" id="CHEBI:57453"/>
        <dbReference type="ChEBI" id="CHEBI:57540"/>
        <dbReference type="ChEBI" id="CHEBI:57945"/>
        <dbReference type="ChEBI" id="CHEBI:65315"/>
        <dbReference type="ChEBI" id="CHEBI:74447"/>
        <dbReference type="EC" id="2.1.1.74"/>
    </reaction>
</comment>
<evidence type="ECO:0000256" key="2">
    <source>
        <dbReference type="ARBA" id="ARBA00022490"/>
    </source>
</evidence>
<dbReference type="NCBIfam" id="TIGR00137">
    <property type="entry name" value="gid_trmFO"/>
    <property type="match status" value="1"/>
</dbReference>
<dbReference type="Pfam" id="PF01134">
    <property type="entry name" value="GIDA"/>
    <property type="match status" value="1"/>
</dbReference>
<keyword evidence="7 10" id="KW-0274">FAD</keyword>
<keyword evidence="2 10" id="KW-0963">Cytoplasm</keyword>
<evidence type="ECO:0000256" key="3">
    <source>
        <dbReference type="ARBA" id="ARBA00022603"/>
    </source>
</evidence>
<dbReference type="STRING" id="1795632.TH606_06400"/>
<evidence type="ECO:0000313" key="13">
    <source>
        <dbReference type="Proteomes" id="UP000076964"/>
    </source>
</evidence>
<organism evidence="12 13">
    <name type="scientific">Thermodesulfatator autotrophicus</name>
    <dbReference type="NCBI Taxonomy" id="1795632"/>
    <lineage>
        <taxon>Bacteria</taxon>
        <taxon>Pseudomonadati</taxon>
        <taxon>Thermodesulfobacteriota</taxon>
        <taxon>Thermodesulfobacteria</taxon>
        <taxon>Thermodesulfobacteriales</taxon>
        <taxon>Thermodesulfatatoraceae</taxon>
        <taxon>Thermodesulfatator</taxon>
    </lineage>
</organism>
<dbReference type="GO" id="GO:0030488">
    <property type="term" value="P:tRNA methylation"/>
    <property type="evidence" value="ECO:0007669"/>
    <property type="project" value="TreeGrafter"/>
</dbReference>
<comment type="similarity">
    <text evidence="10">Belongs to the MnmG family. TrmFO subfamily.</text>
</comment>
<feature type="domain" description="MnmG N-terminal" evidence="11">
    <location>
        <begin position="7"/>
        <end position="369"/>
    </location>
</feature>
<keyword evidence="5 10" id="KW-0808">Transferase</keyword>
<keyword evidence="13" id="KW-1185">Reference proteome</keyword>
<evidence type="ECO:0000256" key="4">
    <source>
        <dbReference type="ARBA" id="ARBA00022630"/>
    </source>
</evidence>
<comment type="subcellular location">
    <subcellularLocation>
        <location evidence="10">Cytoplasm</location>
    </subcellularLocation>
</comment>
<gene>
    <name evidence="12" type="primary">gid</name>
    <name evidence="10" type="synonym">trmFO</name>
    <name evidence="12" type="ORF">TH606_06400</name>
</gene>
<dbReference type="GO" id="GO:0050660">
    <property type="term" value="F:flavin adenine dinucleotide binding"/>
    <property type="evidence" value="ECO:0007669"/>
    <property type="project" value="UniProtKB-UniRule"/>
</dbReference>
<evidence type="ECO:0000256" key="9">
    <source>
        <dbReference type="ARBA" id="ARBA00023027"/>
    </source>
</evidence>
<dbReference type="InterPro" id="IPR004417">
    <property type="entry name" value="TrmFO"/>
</dbReference>
<keyword evidence="6 10" id="KW-0819">tRNA processing</keyword>
<proteinExistence type="inferred from homology"/>
<dbReference type="Gene3D" id="3.50.50.60">
    <property type="entry name" value="FAD/NAD(P)-binding domain"/>
    <property type="match status" value="2"/>
</dbReference>
<evidence type="ECO:0000313" key="12">
    <source>
        <dbReference type="EMBL" id="OAG27516.1"/>
    </source>
</evidence>
<dbReference type="GO" id="GO:0047151">
    <property type="term" value="F:tRNA (uracil(54)-C5)-methyltransferase activity, 5,10-methylenetetrahydrofolate-dependent"/>
    <property type="evidence" value="ECO:0007669"/>
    <property type="project" value="UniProtKB-UniRule"/>
</dbReference>
<dbReference type="InterPro" id="IPR002218">
    <property type="entry name" value="MnmG-rel"/>
</dbReference>
<name>A0A177E728_9BACT</name>
<evidence type="ECO:0000256" key="7">
    <source>
        <dbReference type="ARBA" id="ARBA00022827"/>
    </source>
</evidence>
<dbReference type="Proteomes" id="UP000076964">
    <property type="component" value="Unassembled WGS sequence"/>
</dbReference>
<dbReference type="AlphaFoldDB" id="A0A177E728"/>
<protein>
    <recommendedName>
        <fullName evidence="10">Methylenetetrahydrofolate--tRNA-(uracil-5-)-methyltransferase TrmFO</fullName>
        <ecNumber evidence="10">2.1.1.74</ecNumber>
    </recommendedName>
    <alternativeName>
        <fullName evidence="10">Folate-dependent tRNA (uracil-5-)-methyltransferase</fullName>
    </alternativeName>
    <alternativeName>
        <fullName evidence="10">Folate-dependent tRNA(M-5-U54)-methyltransferase</fullName>
    </alternativeName>
</protein>
<comment type="cofactor">
    <cofactor evidence="1 10">
        <name>FAD</name>
        <dbReference type="ChEBI" id="CHEBI:57692"/>
    </cofactor>
</comment>
<comment type="function">
    <text evidence="10">Catalyzes the folate-dependent formation of 5-methyl-uridine at position 54 (M-5-U54) in all tRNAs.</text>
</comment>
<dbReference type="NCBIfam" id="NF003739">
    <property type="entry name" value="PRK05335.1"/>
    <property type="match status" value="1"/>
</dbReference>
<dbReference type="HAMAP" id="MF_01037">
    <property type="entry name" value="TrmFO"/>
    <property type="match status" value="1"/>
</dbReference>
<dbReference type="EC" id="2.1.1.74" evidence="10"/>
<accession>A0A177E728</accession>
<dbReference type="GO" id="GO:0005829">
    <property type="term" value="C:cytosol"/>
    <property type="evidence" value="ECO:0007669"/>
    <property type="project" value="TreeGrafter"/>
</dbReference>
<evidence type="ECO:0000256" key="5">
    <source>
        <dbReference type="ARBA" id="ARBA00022679"/>
    </source>
</evidence>
<sequence length="461" mass="52103">MSKDFLVTIIGGGLAGSEAAWQLACRGVPVKLYEMRPKKLTPAHKTGKLAELVCSNSLRSKEITSAVGLLKEELRRLWSLIMEAALASEVPAGKALAVDRELFASYITEKISAHPLIEIINEEVTVIPEEGIVIIATGPLTSDSLAKDLKRYTGEEFFHFYDAIAPIVYADSINWDKVFKADRYSEGEGAYVNCPMTKEEYERFIDALLLAEKVPFKEFEKPKYFEGCLPIEVMAERGRDTLRFGPMKPVGLKDPRTGKEPYAVVQLRAENKEGTLYNLVGFQTKLKYKEQEKVFRMIPGLEQAEFARFGSIHRNSFVCAPKVLTKTLQLKKEPRIFLAGQLSGVEGYVESTAMGLLAGLNASRLARQEKLVVPPRTTAHGALVHYITEADPKHFQPMNINWGLFPPLDMPVKKRKKLPKRERYRLMAERALKDLAKWIEEENILANFKRFQEKNYELSSL</sequence>
<evidence type="ECO:0000256" key="6">
    <source>
        <dbReference type="ARBA" id="ARBA00022694"/>
    </source>
</evidence>
<keyword evidence="3 10" id="KW-0489">Methyltransferase</keyword>
<dbReference type="SUPFAM" id="SSF51905">
    <property type="entry name" value="FAD/NAD(P)-binding domain"/>
    <property type="match status" value="1"/>
</dbReference>
<comment type="catalytic activity">
    <reaction evidence="10">
        <text>uridine(54) in tRNA + (6R)-5,10-methylene-5,6,7,8-tetrahydrofolate + NADPH + H(+) = 5-methyluridine(54) in tRNA + (6S)-5,6,7,8-tetrahydrofolate + NADP(+)</text>
        <dbReference type="Rhea" id="RHEA:62372"/>
        <dbReference type="Rhea" id="RHEA-COMP:10167"/>
        <dbReference type="Rhea" id="RHEA-COMP:10193"/>
        <dbReference type="ChEBI" id="CHEBI:15378"/>
        <dbReference type="ChEBI" id="CHEBI:15636"/>
        <dbReference type="ChEBI" id="CHEBI:57453"/>
        <dbReference type="ChEBI" id="CHEBI:57783"/>
        <dbReference type="ChEBI" id="CHEBI:58349"/>
        <dbReference type="ChEBI" id="CHEBI:65315"/>
        <dbReference type="ChEBI" id="CHEBI:74447"/>
        <dbReference type="EC" id="2.1.1.74"/>
    </reaction>
</comment>
<reference evidence="12 13" key="1">
    <citation type="submission" date="2016-02" db="EMBL/GenBank/DDBJ databases">
        <title>Draft genome sequence of Thermodesulfatator sp. S606.</title>
        <authorList>
            <person name="Lai Q."/>
            <person name="Cao J."/>
            <person name="Dupont S."/>
            <person name="Shao Z."/>
            <person name="Jebbar M."/>
            <person name="Alain K."/>
        </authorList>
    </citation>
    <scope>NUCLEOTIDE SEQUENCE [LARGE SCALE GENOMIC DNA]</scope>
    <source>
        <strain evidence="12 13">S606</strain>
    </source>
</reference>
<evidence type="ECO:0000256" key="10">
    <source>
        <dbReference type="HAMAP-Rule" id="MF_01037"/>
    </source>
</evidence>
<comment type="caution">
    <text evidence="12">The sequence shown here is derived from an EMBL/GenBank/DDBJ whole genome shotgun (WGS) entry which is preliminary data.</text>
</comment>
<dbReference type="InterPro" id="IPR040131">
    <property type="entry name" value="MnmG_N"/>
</dbReference>
<dbReference type="OrthoDB" id="9803114at2"/>
<dbReference type="PANTHER" id="PTHR11806">
    <property type="entry name" value="GLUCOSE INHIBITED DIVISION PROTEIN A"/>
    <property type="match status" value="1"/>
</dbReference>
<keyword evidence="4 10" id="KW-0285">Flavoprotein</keyword>
<dbReference type="InterPro" id="IPR036188">
    <property type="entry name" value="FAD/NAD-bd_sf"/>
</dbReference>